<accession>A0A9P6NSC7</accession>
<organism evidence="3 4">
    <name type="scientific">Cronartium quercuum f. sp. fusiforme G11</name>
    <dbReference type="NCBI Taxonomy" id="708437"/>
    <lineage>
        <taxon>Eukaryota</taxon>
        <taxon>Fungi</taxon>
        <taxon>Dikarya</taxon>
        <taxon>Basidiomycota</taxon>
        <taxon>Pucciniomycotina</taxon>
        <taxon>Pucciniomycetes</taxon>
        <taxon>Pucciniales</taxon>
        <taxon>Coleosporiaceae</taxon>
        <taxon>Cronartium</taxon>
    </lineage>
</organism>
<evidence type="ECO:0000256" key="2">
    <source>
        <dbReference type="SAM" id="MobiDB-lite"/>
    </source>
</evidence>
<keyword evidence="4" id="KW-1185">Reference proteome</keyword>
<comment type="caution">
    <text evidence="3">The sequence shown here is derived from an EMBL/GenBank/DDBJ whole genome shotgun (WGS) entry which is preliminary data.</text>
</comment>
<evidence type="ECO:0000256" key="1">
    <source>
        <dbReference type="SAM" id="Coils"/>
    </source>
</evidence>
<dbReference type="AlphaFoldDB" id="A0A9P6NSC7"/>
<gene>
    <name evidence="3" type="ORF">CROQUDRAFT_89953</name>
</gene>
<feature type="region of interest" description="Disordered" evidence="2">
    <location>
        <begin position="135"/>
        <end position="158"/>
    </location>
</feature>
<feature type="non-terminal residue" evidence="3">
    <location>
        <position position="189"/>
    </location>
</feature>
<dbReference type="EMBL" id="MU167234">
    <property type="protein sequence ID" value="KAG0148681.1"/>
    <property type="molecule type" value="Genomic_DNA"/>
</dbReference>
<evidence type="ECO:0000313" key="3">
    <source>
        <dbReference type="EMBL" id="KAG0148681.1"/>
    </source>
</evidence>
<sequence>MPPPPQIPPDPYLRRPQRQDHVMNVLDASNVRSGHRSWADEMDEEDQSPSPATEDDLMEVWLEATKSMNADGNVVLAPTVVKLVTALLRKVSSALKDARQANLRVDRLEARLTELTVKPHPLPPKPMGWAAVAGQAAGRKAPDMPSSTRPAPPPAPKMVNEFKASALVIRRVPDQTPFEGMAAAQIVQN</sequence>
<keyword evidence="1" id="KW-0175">Coiled coil</keyword>
<feature type="coiled-coil region" evidence="1">
    <location>
        <begin position="91"/>
        <end position="118"/>
    </location>
</feature>
<evidence type="ECO:0000313" key="4">
    <source>
        <dbReference type="Proteomes" id="UP000886653"/>
    </source>
</evidence>
<reference evidence="3" key="1">
    <citation type="submission" date="2013-11" db="EMBL/GenBank/DDBJ databases">
        <title>Genome sequence of the fusiform rust pathogen reveals effectors for host alternation and coevolution with pine.</title>
        <authorList>
            <consortium name="DOE Joint Genome Institute"/>
            <person name="Smith K."/>
            <person name="Pendleton A."/>
            <person name="Kubisiak T."/>
            <person name="Anderson C."/>
            <person name="Salamov A."/>
            <person name="Aerts A."/>
            <person name="Riley R."/>
            <person name="Clum A."/>
            <person name="Lindquist E."/>
            <person name="Ence D."/>
            <person name="Campbell M."/>
            <person name="Kronenberg Z."/>
            <person name="Feau N."/>
            <person name="Dhillon B."/>
            <person name="Hamelin R."/>
            <person name="Burleigh J."/>
            <person name="Smith J."/>
            <person name="Yandell M."/>
            <person name="Nelson C."/>
            <person name="Grigoriev I."/>
            <person name="Davis J."/>
        </authorList>
    </citation>
    <scope>NUCLEOTIDE SEQUENCE</scope>
    <source>
        <strain evidence="3">G11</strain>
    </source>
</reference>
<feature type="region of interest" description="Disordered" evidence="2">
    <location>
        <begin position="30"/>
        <end position="55"/>
    </location>
</feature>
<dbReference type="Proteomes" id="UP000886653">
    <property type="component" value="Unassembled WGS sequence"/>
</dbReference>
<proteinExistence type="predicted"/>
<protein>
    <submittedName>
        <fullName evidence="3">Uncharacterized protein</fullName>
    </submittedName>
</protein>
<name>A0A9P6NSC7_9BASI</name>
<feature type="compositionally biased region" description="Acidic residues" evidence="2">
    <location>
        <begin position="40"/>
        <end position="55"/>
    </location>
</feature>